<dbReference type="EMBL" id="NZBU01000012">
    <property type="protein sequence ID" value="MAG22375.1"/>
    <property type="molecule type" value="Genomic_DNA"/>
</dbReference>
<sequence>MDTKLLKHIKEVRDAFVKSDVVGMRILSNSLIEEAAIENDKRLAEIALIGYSLHKLSTKEHIVSHSRWVKVKRKVISSLEKAIGFIESGNKAGFEKTVRGIDEELRSIDFELGYFVQGLLEKARVKYAANAYSLGLSLSQATELTGADKKSVLEYVGATKIVDKEKAPKGIGARLKKLRKVL</sequence>
<dbReference type="Proteomes" id="UP000226592">
    <property type="component" value="Unassembled WGS sequence"/>
</dbReference>
<evidence type="ECO:0000313" key="2">
    <source>
        <dbReference type="Proteomes" id="UP000226592"/>
    </source>
</evidence>
<dbReference type="AlphaFoldDB" id="A0A2D6M1Q9"/>
<gene>
    <name evidence="1" type="ORF">CL943_03690</name>
</gene>
<evidence type="ECO:0000313" key="1">
    <source>
        <dbReference type="EMBL" id="MAG22375.1"/>
    </source>
</evidence>
<protein>
    <submittedName>
        <fullName evidence="1">Uncharacterized protein</fullName>
    </submittedName>
</protein>
<organism evidence="1 2">
    <name type="scientific">Candidatus Iainarchaeum sp</name>
    <dbReference type="NCBI Taxonomy" id="3101447"/>
    <lineage>
        <taxon>Archaea</taxon>
        <taxon>Candidatus Iainarchaeota</taxon>
        <taxon>Candidatus Iainarchaeia</taxon>
        <taxon>Candidatus Iainarchaeales</taxon>
        <taxon>Candidatus Iainarchaeaceae</taxon>
        <taxon>Candidatus Iainarchaeum</taxon>
    </lineage>
</organism>
<reference evidence="2" key="1">
    <citation type="submission" date="2017-09" db="EMBL/GenBank/DDBJ databases">
        <title>The Reconstruction of 2,631 Draft Metagenome-Assembled Genomes from the Global Oceans.</title>
        <authorList>
            <person name="Tully B.J."/>
            <person name="Graham E.D."/>
            <person name="Heidelberg J.F."/>
        </authorList>
    </citation>
    <scope>NUCLEOTIDE SEQUENCE [LARGE SCALE GENOMIC DNA]</scope>
</reference>
<proteinExistence type="predicted"/>
<comment type="caution">
    <text evidence="1">The sequence shown here is derived from an EMBL/GenBank/DDBJ whole genome shotgun (WGS) entry which is preliminary data.</text>
</comment>
<accession>A0A2D6M1Q9</accession>
<name>A0A2D6M1Q9_9ARCH</name>